<reference evidence="1" key="1">
    <citation type="submission" date="2018-05" db="EMBL/GenBank/DDBJ databases">
        <authorList>
            <person name="Lanie J.A."/>
            <person name="Ng W.-L."/>
            <person name="Kazmierczak K.M."/>
            <person name="Andrzejewski T.M."/>
            <person name="Davidsen T.M."/>
            <person name="Wayne K.J."/>
            <person name="Tettelin H."/>
            <person name="Glass J.I."/>
            <person name="Rusch D."/>
            <person name="Podicherti R."/>
            <person name="Tsui H.-C.T."/>
            <person name="Winkler M.E."/>
        </authorList>
    </citation>
    <scope>NUCLEOTIDE SEQUENCE</scope>
</reference>
<evidence type="ECO:0000313" key="1">
    <source>
        <dbReference type="EMBL" id="SVE31760.1"/>
    </source>
</evidence>
<gene>
    <name evidence="1" type="ORF">METZ01_LOCUS484614</name>
</gene>
<organism evidence="1">
    <name type="scientific">marine metagenome</name>
    <dbReference type="NCBI Taxonomy" id="408172"/>
    <lineage>
        <taxon>unclassified sequences</taxon>
        <taxon>metagenomes</taxon>
        <taxon>ecological metagenomes</taxon>
    </lineage>
</organism>
<feature type="non-terminal residue" evidence="1">
    <location>
        <position position="68"/>
    </location>
</feature>
<name>A0A383CI75_9ZZZZ</name>
<proteinExistence type="predicted"/>
<dbReference type="EMBL" id="UINC01208960">
    <property type="protein sequence ID" value="SVE31760.1"/>
    <property type="molecule type" value="Genomic_DNA"/>
</dbReference>
<accession>A0A383CI75</accession>
<protein>
    <submittedName>
        <fullName evidence="1">Uncharacterized protein</fullName>
    </submittedName>
</protein>
<dbReference type="AlphaFoldDB" id="A0A383CI75"/>
<sequence length="68" mass="8055">MEEDDVNMPNYEKVEIYEPTSKNLVQKLEDLRDIAMSEWALLINDPQVYAPQFIEKQRHRFPMTAATL</sequence>